<sequence length="168" mass="17534">MRLPGLVLATSVLAVSLLGCASLRQSMRGQELSYRGAWYCASGACKASEMTKSTSGSRDGTININTVKFDPKSGMAFTAAAPFEQLTATVTDCKGKQASVPASDIVRPGKHGVTDQDARESWIVWVDPAALGKLAPSSSSCVWKVEATATWEDGVTFSLTAGLNAKGG</sequence>
<organism evidence="1 2">
    <name type="scientific">Enhygromyxa salina</name>
    <dbReference type="NCBI Taxonomy" id="215803"/>
    <lineage>
        <taxon>Bacteria</taxon>
        <taxon>Pseudomonadati</taxon>
        <taxon>Myxococcota</taxon>
        <taxon>Polyangia</taxon>
        <taxon>Nannocystales</taxon>
        <taxon>Nannocystaceae</taxon>
        <taxon>Enhygromyxa</taxon>
    </lineage>
</organism>
<protein>
    <recommendedName>
        <fullName evidence="3">Lipoprotein</fullName>
    </recommendedName>
</protein>
<dbReference type="RefSeq" id="WP_146661723.1">
    <property type="nucleotide sequence ID" value="NZ_JMCC02000113.1"/>
</dbReference>
<evidence type="ECO:0000313" key="1">
    <source>
        <dbReference type="EMBL" id="KIG12906.1"/>
    </source>
</evidence>
<evidence type="ECO:0008006" key="3">
    <source>
        <dbReference type="Google" id="ProtNLM"/>
    </source>
</evidence>
<gene>
    <name evidence="1" type="ORF">DB30_00862</name>
</gene>
<reference evidence="1 2" key="1">
    <citation type="submission" date="2014-12" db="EMBL/GenBank/DDBJ databases">
        <title>Genome assembly of Enhygromyxa salina DSM 15201.</title>
        <authorList>
            <person name="Sharma G."/>
            <person name="Subramanian S."/>
        </authorList>
    </citation>
    <scope>NUCLEOTIDE SEQUENCE [LARGE SCALE GENOMIC DNA]</scope>
    <source>
        <strain evidence="1 2">DSM 15201</strain>
    </source>
</reference>
<accession>A0A0C2CNU5</accession>
<comment type="caution">
    <text evidence="1">The sequence shown here is derived from an EMBL/GenBank/DDBJ whole genome shotgun (WGS) entry which is preliminary data.</text>
</comment>
<dbReference type="Proteomes" id="UP000031599">
    <property type="component" value="Unassembled WGS sequence"/>
</dbReference>
<name>A0A0C2CNU5_9BACT</name>
<dbReference type="PROSITE" id="PS51257">
    <property type="entry name" value="PROKAR_LIPOPROTEIN"/>
    <property type="match status" value="1"/>
</dbReference>
<dbReference type="AlphaFoldDB" id="A0A0C2CNU5"/>
<dbReference type="EMBL" id="JMCC02000113">
    <property type="protein sequence ID" value="KIG12906.1"/>
    <property type="molecule type" value="Genomic_DNA"/>
</dbReference>
<proteinExistence type="predicted"/>
<evidence type="ECO:0000313" key="2">
    <source>
        <dbReference type="Proteomes" id="UP000031599"/>
    </source>
</evidence>